<dbReference type="RefSeq" id="WP_124323714.1">
    <property type="nucleotide sequence ID" value="NZ_CP118137.1"/>
</dbReference>
<protein>
    <recommendedName>
        <fullName evidence="3">YaaC-like Protein</fullName>
    </recommendedName>
</protein>
<reference evidence="1 2" key="1">
    <citation type="submission" date="2018-12" db="EMBL/GenBank/DDBJ databases">
        <authorList>
            <consortium name="Pathogen Informatics"/>
        </authorList>
    </citation>
    <scope>NUCLEOTIDE SEQUENCE [LARGE SCALE GENOMIC DNA]</scope>
    <source>
        <strain evidence="1 2">NCTC7357</strain>
    </source>
</reference>
<sequence length="347" mass="39230">MSSTMQNSTWQKLLFLESHDSVIAWHQQAFSRTLNARRTKEITSAARQAREFFRNSAESNVSVKPLLTFYGVASLSRSAALILNPKGGESGLTQGHGITTVEWPKTLSGEISSGLTALGELKIKTCRGLFSDIIKQTNNTICIHIDSSAVEWRIPYEIPELGDELTFDDLLLRLPDLNCEHKRSSQTALYASAGSLSYDPDTEFKAQVTSDNFLEFIDSYRSQGYQATQDNRSFSLNCNSKNFQKNPPQFFHSYINKIFETIPALHIVKPLNSGSRYSQISLTYMLSYFLGMLSRYYPTHWTSLFSGEKGDGRWPEIYLAQKYIDLCFPELILEFLDDSLVASKNKA</sequence>
<dbReference type="Pfam" id="PF14175">
    <property type="entry name" value="YaaC"/>
    <property type="match status" value="1"/>
</dbReference>
<evidence type="ECO:0000313" key="1">
    <source>
        <dbReference type="EMBL" id="VEF76849.1"/>
    </source>
</evidence>
<gene>
    <name evidence="1" type="ORF">NCTC7357_05228</name>
</gene>
<dbReference type="EMBL" id="LR134334">
    <property type="protein sequence ID" value="VEF76849.1"/>
    <property type="molecule type" value="Genomic_DNA"/>
</dbReference>
<dbReference type="InterPro" id="IPR026988">
    <property type="entry name" value="YaaC-like"/>
</dbReference>
<dbReference type="Proteomes" id="UP000277437">
    <property type="component" value="Chromosome"/>
</dbReference>
<proteinExistence type="predicted"/>
<accession>A0AAX3G1B1</accession>
<evidence type="ECO:0000313" key="2">
    <source>
        <dbReference type="Proteomes" id="UP000277437"/>
    </source>
</evidence>
<evidence type="ECO:0008006" key="3">
    <source>
        <dbReference type="Google" id="ProtNLM"/>
    </source>
</evidence>
<organism evidence="1 2">
    <name type="scientific">Pseudomonas chlororaphis</name>
    <dbReference type="NCBI Taxonomy" id="587753"/>
    <lineage>
        <taxon>Bacteria</taxon>
        <taxon>Pseudomonadati</taxon>
        <taxon>Pseudomonadota</taxon>
        <taxon>Gammaproteobacteria</taxon>
        <taxon>Pseudomonadales</taxon>
        <taxon>Pseudomonadaceae</taxon>
        <taxon>Pseudomonas</taxon>
    </lineage>
</organism>
<name>A0AAX3G1B1_9PSED</name>
<dbReference type="AlphaFoldDB" id="A0AAX3G1B1"/>